<evidence type="ECO:0000313" key="8">
    <source>
        <dbReference type="WBParaSite" id="SMUV_0000580801-mRNA-1"/>
    </source>
</evidence>
<dbReference type="AlphaFoldDB" id="A0A0N5AMJ9"/>
<feature type="domain" description="Fibronectin type-III" evidence="6">
    <location>
        <begin position="335"/>
        <end position="459"/>
    </location>
</feature>
<dbReference type="InterPro" id="IPR036116">
    <property type="entry name" value="FN3_sf"/>
</dbReference>
<dbReference type="SMART" id="SM00060">
    <property type="entry name" value="FN3"/>
    <property type="match status" value="2"/>
</dbReference>
<evidence type="ECO:0000259" key="6">
    <source>
        <dbReference type="SMART" id="SM00060"/>
    </source>
</evidence>
<evidence type="ECO:0000256" key="1">
    <source>
        <dbReference type="ARBA" id="ARBA00004613"/>
    </source>
</evidence>
<name>A0A0N5AMJ9_9BILA</name>
<keyword evidence="3" id="KW-0677">Repeat</keyword>
<protein>
    <recommendedName>
        <fullName evidence="5">Protein NDNF</fullName>
    </recommendedName>
</protein>
<dbReference type="SUPFAM" id="SSF49265">
    <property type="entry name" value="Fibronectin type III"/>
    <property type="match status" value="1"/>
</dbReference>
<evidence type="ECO:0000256" key="4">
    <source>
        <dbReference type="ARBA" id="ARBA00022902"/>
    </source>
</evidence>
<evidence type="ECO:0000256" key="2">
    <source>
        <dbReference type="ARBA" id="ARBA00022525"/>
    </source>
</evidence>
<accession>A0A0N5AMJ9</accession>
<evidence type="ECO:0000256" key="3">
    <source>
        <dbReference type="ARBA" id="ARBA00022737"/>
    </source>
</evidence>
<dbReference type="InterPro" id="IPR045805">
    <property type="entry name" value="NDNF_C"/>
</dbReference>
<dbReference type="PANTHER" id="PTHR14619">
    <property type="entry name" value="NEURON-DERIVED NEUROTROPHIC FACTOR"/>
    <property type="match status" value="1"/>
</dbReference>
<keyword evidence="2" id="KW-0964">Secreted</keyword>
<dbReference type="Pfam" id="PF24354">
    <property type="entry name" value="NDNF_N"/>
    <property type="match status" value="1"/>
</dbReference>
<dbReference type="PANTHER" id="PTHR14619:SF3">
    <property type="entry name" value="PROTEIN NDNF"/>
    <property type="match status" value="1"/>
</dbReference>
<keyword evidence="4" id="KW-0524">Neurogenesis</keyword>
<dbReference type="InterPro" id="IPR003961">
    <property type="entry name" value="FN3_dom"/>
</dbReference>
<keyword evidence="7" id="KW-1185">Reference proteome</keyword>
<comment type="subcellular location">
    <subcellularLocation>
        <location evidence="1">Secreted</location>
    </subcellularLocation>
</comment>
<dbReference type="InterPro" id="IPR056225">
    <property type="entry name" value="NDNF_N"/>
</dbReference>
<evidence type="ECO:0000313" key="7">
    <source>
        <dbReference type="Proteomes" id="UP000046393"/>
    </source>
</evidence>
<dbReference type="Proteomes" id="UP000046393">
    <property type="component" value="Unplaced"/>
</dbReference>
<feature type="domain" description="Fibronectin type-III" evidence="6">
    <location>
        <begin position="89"/>
        <end position="195"/>
    </location>
</feature>
<dbReference type="Pfam" id="PF19433">
    <property type="entry name" value="NDNF_C"/>
    <property type="match status" value="1"/>
</dbReference>
<dbReference type="WBParaSite" id="SMUV_0000580801-mRNA-1">
    <property type="protein sequence ID" value="SMUV_0000580801-mRNA-1"/>
    <property type="gene ID" value="SMUV_0000580801"/>
</dbReference>
<dbReference type="GO" id="GO:0007399">
    <property type="term" value="P:nervous system development"/>
    <property type="evidence" value="ECO:0007669"/>
    <property type="project" value="UniProtKB-KW"/>
</dbReference>
<proteinExistence type="predicted"/>
<organism evidence="7 8">
    <name type="scientific">Syphacia muris</name>
    <dbReference type="NCBI Taxonomy" id="451379"/>
    <lineage>
        <taxon>Eukaryota</taxon>
        <taxon>Metazoa</taxon>
        <taxon>Ecdysozoa</taxon>
        <taxon>Nematoda</taxon>
        <taxon>Chromadorea</taxon>
        <taxon>Rhabditida</taxon>
        <taxon>Spirurina</taxon>
        <taxon>Oxyuridomorpha</taxon>
        <taxon>Oxyuroidea</taxon>
        <taxon>Oxyuridae</taxon>
        <taxon>Syphacia</taxon>
    </lineage>
</organism>
<sequence length="476" mass="54546">MKKHNDHLIAKKQSFNSSLITEKFKIDSEAKLLAGEADEKRMIYFAKRVEKGLYTIVLSSNVRTNARIFFTTQKKKLDWQYPAKPFDSTVHTTLLTNTESQDDTISVNVRWMIPLEIEAISNFNEGSKASKRYRFCVTVSRKQPKWTICDELGGNLESVHCVNQTTNTLNISNLKTGNLYYITVFIRDIESGGTTALEPSGMFIPPSNTRKSYLHESSTLNVGKKMHKLPDAKLKNGKLAARQGSVQSYRFHVHQAAADQRKILIVIYACTGFVRMAVRRKGEEIFRSNSFSGYHRFLVTDVITGYITVDVINDDEKAKKFRIWASTAPQKIPYPQMPENTSIKIMKRTCSSVTLQWMKSHNTEVRYCLYKRREEAKNIGELIEKNRDFCHTNVPGSELVACYTIYTKPEAFVLKSNDNIRSYDYEGDAYNPIFETTVSGLHPGTAYHFDLLAQPLHRSHTQHLPYRTVWARTLSC</sequence>
<dbReference type="GO" id="GO:0005576">
    <property type="term" value="C:extracellular region"/>
    <property type="evidence" value="ECO:0007669"/>
    <property type="project" value="UniProtKB-SubCell"/>
</dbReference>
<dbReference type="InterPro" id="IPR019326">
    <property type="entry name" value="NDNF"/>
</dbReference>
<evidence type="ECO:0000256" key="5">
    <source>
        <dbReference type="ARBA" id="ARBA00024096"/>
    </source>
</evidence>
<reference evidence="8" key="1">
    <citation type="submission" date="2017-02" db="UniProtKB">
        <authorList>
            <consortium name="WormBaseParasite"/>
        </authorList>
    </citation>
    <scope>IDENTIFICATION</scope>
</reference>